<evidence type="ECO:0000256" key="6">
    <source>
        <dbReference type="ARBA" id="ARBA00023004"/>
    </source>
</evidence>
<evidence type="ECO:0000256" key="7">
    <source>
        <dbReference type="ARBA" id="ARBA00023065"/>
    </source>
</evidence>
<evidence type="ECO:0000256" key="4">
    <source>
        <dbReference type="ARBA" id="ARBA00022496"/>
    </source>
</evidence>
<dbReference type="PROSITE" id="PS52016">
    <property type="entry name" value="TONB_DEPENDENT_REC_3"/>
    <property type="match status" value="1"/>
</dbReference>
<feature type="signal peptide" evidence="13">
    <location>
        <begin position="1"/>
        <end position="22"/>
    </location>
</feature>
<organism evidence="16 17">
    <name type="scientific">Coprobacter tertius</name>
    <dbReference type="NCBI Taxonomy" id="2944915"/>
    <lineage>
        <taxon>Bacteria</taxon>
        <taxon>Pseudomonadati</taxon>
        <taxon>Bacteroidota</taxon>
        <taxon>Bacteroidia</taxon>
        <taxon>Bacteroidales</taxon>
        <taxon>Barnesiellaceae</taxon>
        <taxon>Coprobacter</taxon>
    </lineage>
</organism>
<evidence type="ECO:0000256" key="11">
    <source>
        <dbReference type="PROSITE-ProRule" id="PRU01360"/>
    </source>
</evidence>
<dbReference type="Pfam" id="PF00593">
    <property type="entry name" value="TonB_dep_Rec_b-barrel"/>
    <property type="match status" value="1"/>
</dbReference>
<keyword evidence="16" id="KW-0675">Receptor</keyword>
<dbReference type="Pfam" id="PF07715">
    <property type="entry name" value="Plug"/>
    <property type="match status" value="1"/>
</dbReference>
<evidence type="ECO:0000313" key="17">
    <source>
        <dbReference type="Proteomes" id="UP001205603"/>
    </source>
</evidence>
<keyword evidence="10 11" id="KW-0998">Cell outer membrane</keyword>
<comment type="similarity">
    <text evidence="11 12">Belongs to the TonB-dependent receptor family.</text>
</comment>
<evidence type="ECO:0000259" key="15">
    <source>
        <dbReference type="Pfam" id="PF07715"/>
    </source>
</evidence>
<keyword evidence="13" id="KW-0732">Signal</keyword>
<keyword evidence="8 12" id="KW-0798">TonB box</keyword>
<comment type="subcellular location">
    <subcellularLocation>
        <location evidence="1 11">Cell outer membrane</location>
        <topology evidence="1 11">Multi-pass membrane protein</topology>
    </subcellularLocation>
</comment>
<evidence type="ECO:0000256" key="13">
    <source>
        <dbReference type="SAM" id="SignalP"/>
    </source>
</evidence>
<keyword evidence="17" id="KW-1185">Reference proteome</keyword>
<dbReference type="SUPFAM" id="SSF56935">
    <property type="entry name" value="Porins"/>
    <property type="match status" value="1"/>
</dbReference>
<keyword evidence="2 11" id="KW-0813">Transport</keyword>
<dbReference type="RefSeq" id="WP_255027655.1">
    <property type="nucleotide sequence ID" value="NZ_JANDHW010000008.1"/>
</dbReference>
<proteinExistence type="inferred from homology"/>
<evidence type="ECO:0000256" key="9">
    <source>
        <dbReference type="ARBA" id="ARBA00023136"/>
    </source>
</evidence>
<evidence type="ECO:0000256" key="1">
    <source>
        <dbReference type="ARBA" id="ARBA00004571"/>
    </source>
</evidence>
<sequence length="788" mass="89847">MKKRLLSFYLILLPATAFPVYYADKTENDSSSYRNFYLHEIEIVSNPKTELKAFGFPGSVSIFGENKIESMNVTSMKDLSTLAPNLFIPDYGSKLISSVYIRGIGSRINSPAVGLNVDNVPYLDKSAFDFDFLDIEKIEVLRGPQGTLYGRNTMAGLINIYTKSPFDYQGTKIKAGYGNYNAWQAAISHSHKINDKIAFSISGQYRKDDGYFKNITTGKRSDISEVAGGRAQVQWRINRRLKINFTSDFEYSKQDGYPYKMYEEETNNWQEISYNDLSSYERNLSTNSIFLQFIHDRFILSSTTGYQYLKDNLHMDQDFTPLSVFTLQQKQLQHAFTQEIAFKSLSEKPLQWVAGVFGFYQNLRTDGPVNFKEDGIKYLIEGQTNKQLASLKENNPRMPDITLDVENENLYVDGIYKTPTYGMAVFKQMTYNFPCKLSGTVGLRLDYEHTQIKHDTHSTAPLQSHMNIKMGPTTIPVSLSPIPLELNGKEEMNTWELLPKFELKYMPDDRWFVYASVTRGYRSGGYNFQMFSNLIQDQIRTKIMEEGMSQIPGGGGSIPGNGNNSEISVNDVISYKPEHSWNYEIGGRTQLWEKRVSIDLSAFYIDCRNQQISVVSGYGRITKNSGHSSSKGLEASLRITPVDNLQFGINYGFTYAKFINNHDGETDYKDNYVPFAPKHTLAITGGYSIPVNCRWLDNININAQYIGRGRIYWNEANNVSQPYYDLIDGNISFTKGCIELGIWGKNLLNKRYQAFYFDVMNAQDLTHNNGFVQQGRPFTIGGNITVKF</sequence>
<evidence type="ECO:0000256" key="10">
    <source>
        <dbReference type="ARBA" id="ARBA00023237"/>
    </source>
</evidence>
<dbReference type="Proteomes" id="UP001205603">
    <property type="component" value="Unassembled WGS sequence"/>
</dbReference>
<evidence type="ECO:0000259" key="14">
    <source>
        <dbReference type="Pfam" id="PF00593"/>
    </source>
</evidence>
<dbReference type="InterPro" id="IPR039426">
    <property type="entry name" value="TonB-dep_rcpt-like"/>
</dbReference>
<comment type="caution">
    <text evidence="16">The sequence shown here is derived from an EMBL/GenBank/DDBJ whole genome shotgun (WGS) entry which is preliminary data.</text>
</comment>
<accession>A0ABT1MIV3</accession>
<keyword evidence="4" id="KW-0410">Iron transport</keyword>
<name>A0ABT1MIV3_9BACT</name>
<keyword evidence="3 11" id="KW-1134">Transmembrane beta strand</keyword>
<evidence type="ECO:0000313" key="16">
    <source>
        <dbReference type="EMBL" id="MCP9612361.1"/>
    </source>
</evidence>
<gene>
    <name evidence="16" type="ORF">NMU02_09675</name>
</gene>
<dbReference type="Gene3D" id="2.40.170.20">
    <property type="entry name" value="TonB-dependent receptor, beta-barrel domain"/>
    <property type="match status" value="1"/>
</dbReference>
<dbReference type="InterPro" id="IPR012910">
    <property type="entry name" value="Plug_dom"/>
</dbReference>
<protein>
    <submittedName>
        <fullName evidence="16">TonB-dependent receptor</fullName>
    </submittedName>
</protein>
<dbReference type="EMBL" id="JANDHW010000008">
    <property type="protein sequence ID" value="MCP9612361.1"/>
    <property type="molecule type" value="Genomic_DNA"/>
</dbReference>
<keyword evidence="7" id="KW-0406">Ion transport</keyword>
<feature type="domain" description="TonB-dependent receptor plug" evidence="15">
    <location>
        <begin position="56"/>
        <end position="156"/>
    </location>
</feature>
<reference evidence="16 17" key="1">
    <citation type="submission" date="2022-07" db="EMBL/GenBank/DDBJ databases">
        <title>Fecal culturing of patients with breast cancer.</title>
        <authorList>
            <person name="Teng N.M.Y."/>
            <person name="Kiu R."/>
            <person name="Evans R."/>
            <person name="Baker D.J."/>
            <person name="Zenner C."/>
            <person name="Robinson S.D."/>
            <person name="Hall L.J."/>
        </authorList>
    </citation>
    <scope>NUCLEOTIDE SEQUENCE [LARGE SCALE GENOMIC DNA]</scope>
    <source>
        <strain evidence="16 17">LH1063</strain>
    </source>
</reference>
<feature type="domain" description="TonB-dependent receptor-like beta-barrel" evidence="14">
    <location>
        <begin position="281"/>
        <end position="747"/>
    </location>
</feature>
<dbReference type="InterPro" id="IPR036942">
    <property type="entry name" value="Beta-barrel_TonB_sf"/>
</dbReference>
<dbReference type="PANTHER" id="PTHR32552">
    <property type="entry name" value="FERRICHROME IRON RECEPTOR-RELATED"/>
    <property type="match status" value="1"/>
</dbReference>
<dbReference type="PANTHER" id="PTHR32552:SF81">
    <property type="entry name" value="TONB-DEPENDENT OUTER MEMBRANE RECEPTOR"/>
    <property type="match status" value="1"/>
</dbReference>
<evidence type="ECO:0000256" key="8">
    <source>
        <dbReference type="ARBA" id="ARBA00023077"/>
    </source>
</evidence>
<evidence type="ECO:0000256" key="3">
    <source>
        <dbReference type="ARBA" id="ARBA00022452"/>
    </source>
</evidence>
<feature type="chain" id="PRO_5046702841" evidence="13">
    <location>
        <begin position="23"/>
        <end position="788"/>
    </location>
</feature>
<evidence type="ECO:0000256" key="12">
    <source>
        <dbReference type="RuleBase" id="RU003357"/>
    </source>
</evidence>
<dbReference type="InterPro" id="IPR000531">
    <property type="entry name" value="Beta-barrel_TonB"/>
</dbReference>
<evidence type="ECO:0000256" key="5">
    <source>
        <dbReference type="ARBA" id="ARBA00022692"/>
    </source>
</evidence>
<keyword evidence="6" id="KW-0408">Iron</keyword>
<evidence type="ECO:0000256" key="2">
    <source>
        <dbReference type="ARBA" id="ARBA00022448"/>
    </source>
</evidence>
<keyword evidence="5 11" id="KW-0812">Transmembrane</keyword>
<keyword evidence="9 11" id="KW-0472">Membrane</keyword>